<organism evidence="2 3">
    <name type="scientific">candidate division WWE3 bacterium GW2011_GWB1_41_6</name>
    <dbReference type="NCBI Taxonomy" id="1619112"/>
    <lineage>
        <taxon>Bacteria</taxon>
        <taxon>Katanobacteria</taxon>
    </lineage>
</organism>
<keyword evidence="1" id="KW-0812">Transmembrane</keyword>
<accession>A0A0G0WRI0</accession>
<dbReference type="Proteomes" id="UP000034163">
    <property type="component" value="Unassembled WGS sequence"/>
</dbReference>
<reference evidence="2 3" key="1">
    <citation type="journal article" date="2015" name="Nature">
        <title>rRNA introns, odd ribosomes, and small enigmatic genomes across a large radiation of phyla.</title>
        <authorList>
            <person name="Brown C.T."/>
            <person name="Hug L.A."/>
            <person name="Thomas B.C."/>
            <person name="Sharon I."/>
            <person name="Castelle C.J."/>
            <person name="Singh A."/>
            <person name="Wilkins M.J."/>
            <person name="Williams K.H."/>
            <person name="Banfield J.F."/>
        </authorList>
    </citation>
    <scope>NUCLEOTIDE SEQUENCE [LARGE SCALE GENOMIC DNA]</scope>
</reference>
<protein>
    <submittedName>
        <fullName evidence="2">Uncharacterized protein</fullName>
    </submittedName>
</protein>
<keyword evidence="1" id="KW-1133">Transmembrane helix</keyword>
<keyword evidence="1" id="KW-0472">Membrane</keyword>
<dbReference type="AlphaFoldDB" id="A0A0G0WRI0"/>
<evidence type="ECO:0000256" key="1">
    <source>
        <dbReference type="SAM" id="Phobius"/>
    </source>
</evidence>
<proteinExistence type="predicted"/>
<name>A0A0G0WRI0_UNCKA</name>
<gene>
    <name evidence="2" type="ORF">UU72_C0037G0017</name>
</gene>
<sequence>MGGCCCLVGCGFGDLKKLGILGAVAWILLPTGTPDDVLTYAIIGFLGTTGWAVITLGVLALVYYKLKIE</sequence>
<dbReference type="EMBL" id="LCBS01000037">
    <property type="protein sequence ID" value="KKS15354.1"/>
    <property type="molecule type" value="Genomic_DNA"/>
</dbReference>
<evidence type="ECO:0000313" key="2">
    <source>
        <dbReference type="EMBL" id="KKS15354.1"/>
    </source>
</evidence>
<comment type="caution">
    <text evidence="2">The sequence shown here is derived from an EMBL/GenBank/DDBJ whole genome shotgun (WGS) entry which is preliminary data.</text>
</comment>
<feature type="transmembrane region" description="Helical" evidence="1">
    <location>
        <begin position="37"/>
        <end position="64"/>
    </location>
</feature>
<evidence type="ECO:0000313" key="3">
    <source>
        <dbReference type="Proteomes" id="UP000034163"/>
    </source>
</evidence>